<keyword evidence="2" id="KW-1185">Reference proteome</keyword>
<protein>
    <submittedName>
        <fullName evidence="1">Uncharacterized protein</fullName>
    </submittedName>
</protein>
<name>A0A6A6ES31_9PEZI</name>
<proteinExistence type="predicted"/>
<gene>
    <name evidence="1" type="ORF">K469DRAFT_243315</name>
</gene>
<evidence type="ECO:0000313" key="2">
    <source>
        <dbReference type="Proteomes" id="UP000800200"/>
    </source>
</evidence>
<dbReference type="Proteomes" id="UP000800200">
    <property type="component" value="Unassembled WGS sequence"/>
</dbReference>
<sequence length="155" mass="18294">MCVHLFICAFAPWHYYSSEEVSFFHLLPEIRKFVYRDGQAEWRTCPIGWIQIVEYCSRFFEITTNRARQNPVHREMGPSRQFHYSPVHWALVSLGESAVLKLGSRLWRYPSVACFLRLLGPDGRVLLFWAYACWESMILELLLHSHSFFFPANSS</sequence>
<accession>A0A6A6ES31</accession>
<evidence type="ECO:0000313" key="1">
    <source>
        <dbReference type="EMBL" id="KAF2193802.1"/>
    </source>
</evidence>
<dbReference type="AlphaFoldDB" id="A0A6A6ES31"/>
<organism evidence="1 2">
    <name type="scientific">Zopfia rhizophila CBS 207.26</name>
    <dbReference type="NCBI Taxonomy" id="1314779"/>
    <lineage>
        <taxon>Eukaryota</taxon>
        <taxon>Fungi</taxon>
        <taxon>Dikarya</taxon>
        <taxon>Ascomycota</taxon>
        <taxon>Pezizomycotina</taxon>
        <taxon>Dothideomycetes</taxon>
        <taxon>Dothideomycetes incertae sedis</taxon>
        <taxon>Zopfiaceae</taxon>
        <taxon>Zopfia</taxon>
    </lineage>
</organism>
<reference evidence="1" key="1">
    <citation type="journal article" date="2020" name="Stud. Mycol.">
        <title>101 Dothideomycetes genomes: a test case for predicting lifestyles and emergence of pathogens.</title>
        <authorList>
            <person name="Haridas S."/>
            <person name="Albert R."/>
            <person name="Binder M."/>
            <person name="Bloem J."/>
            <person name="Labutti K."/>
            <person name="Salamov A."/>
            <person name="Andreopoulos B."/>
            <person name="Baker S."/>
            <person name="Barry K."/>
            <person name="Bills G."/>
            <person name="Bluhm B."/>
            <person name="Cannon C."/>
            <person name="Castanera R."/>
            <person name="Culley D."/>
            <person name="Daum C."/>
            <person name="Ezra D."/>
            <person name="Gonzalez J."/>
            <person name="Henrissat B."/>
            <person name="Kuo A."/>
            <person name="Liang C."/>
            <person name="Lipzen A."/>
            <person name="Lutzoni F."/>
            <person name="Magnuson J."/>
            <person name="Mondo S."/>
            <person name="Nolan M."/>
            <person name="Ohm R."/>
            <person name="Pangilinan J."/>
            <person name="Park H.-J."/>
            <person name="Ramirez L."/>
            <person name="Alfaro M."/>
            <person name="Sun H."/>
            <person name="Tritt A."/>
            <person name="Yoshinaga Y."/>
            <person name="Zwiers L.-H."/>
            <person name="Turgeon B."/>
            <person name="Goodwin S."/>
            <person name="Spatafora J."/>
            <person name="Crous P."/>
            <person name="Grigoriev I."/>
        </authorList>
    </citation>
    <scope>NUCLEOTIDE SEQUENCE</scope>
    <source>
        <strain evidence="1">CBS 207.26</strain>
    </source>
</reference>
<dbReference type="EMBL" id="ML994613">
    <property type="protein sequence ID" value="KAF2193802.1"/>
    <property type="molecule type" value="Genomic_DNA"/>
</dbReference>